<name>A0A7W5AEJ0_9ACTN</name>
<dbReference type="EMBL" id="BOMF01000017">
    <property type="protein sequence ID" value="GID43797.1"/>
    <property type="molecule type" value="Genomic_DNA"/>
</dbReference>
<dbReference type="SUPFAM" id="SSF46785">
    <property type="entry name" value="Winged helix' DNA-binding domain"/>
    <property type="match status" value="1"/>
</dbReference>
<dbReference type="PANTHER" id="PTHR38445:SF9">
    <property type="entry name" value="HTH-TYPE TRANSCRIPTIONAL REPRESSOR YTRA"/>
    <property type="match status" value="1"/>
</dbReference>
<dbReference type="Proteomes" id="UP000590749">
    <property type="component" value="Unassembled WGS sequence"/>
</dbReference>
<dbReference type="PROSITE" id="PS50949">
    <property type="entry name" value="HTH_GNTR"/>
    <property type="match status" value="1"/>
</dbReference>
<feature type="domain" description="HTH gntR-type" evidence="4">
    <location>
        <begin position="11"/>
        <end position="79"/>
    </location>
</feature>
<dbReference type="SMART" id="SM00345">
    <property type="entry name" value="HTH_GNTR"/>
    <property type="match status" value="1"/>
</dbReference>
<evidence type="ECO:0000256" key="2">
    <source>
        <dbReference type="ARBA" id="ARBA00023125"/>
    </source>
</evidence>
<dbReference type="Gene3D" id="1.10.10.10">
    <property type="entry name" value="Winged helix-like DNA-binding domain superfamily/Winged helix DNA-binding domain"/>
    <property type="match status" value="1"/>
</dbReference>
<keyword evidence="3" id="KW-0804">Transcription</keyword>
<sequence>MIVAVDPDSTVPPYDQIREQLTTMIQAGVLAAGVRLPSIRQLAADLGLAPNTVARSYRELESAGLIVTRVGRGTTVSQLPTLPAAERQRLLRAAAESYLATAARLGSTVDEAIAALRPGA</sequence>
<keyword evidence="7" id="KW-1185">Reference proteome</keyword>
<dbReference type="Pfam" id="PF00392">
    <property type="entry name" value="GntR"/>
    <property type="match status" value="1"/>
</dbReference>
<evidence type="ECO:0000313" key="7">
    <source>
        <dbReference type="Proteomes" id="UP000590749"/>
    </source>
</evidence>
<dbReference type="AlphaFoldDB" id="A0A7W5AEJ0"/>
<reference evidence="5 8" key="2">
    <citation type="submission" date="2021-01" db="EMBL/GenBank/DDBJ databases">
        <title>Whole genome shotgun sequence of Actinoplanes capillaceus NBRC 16408.</title>
        <authorList>
            <person name="Komaki H."/>
            <person name="Tamura T."/>
        </authorList>
    </citation>
    <scope>NUCLEOTIDE SEQUENCE [LARGE SCALE GENOMIC DNA]</scope>
    <source>
        <strain evidence="5 8">NBRC 16408</strain>
    </source>
</reference>
<keyword evidence="2 6" id="KW-0238">DNA-binding</keyword>
<gene>
    <name evidence="5" type="ORF">Aca07nite_10720</name>
    <name evidence="6" type="ORF">FHR83_001971</name>
</gene>
<accession>A0A7W5AEJ0</accession>
<dbReference type="InterPro" id="IPR000524">
    <property type="entry name" value="Tscrpt_reg_HTH_GntR"/>
</dbReference>
<reference evidence="6 7" key="1">
    <citation type="submission" date="2020-08" db="EMBL/GenBank/DDBJ databases">
        <title>Genomic Encyclopedia of Type Strains, Phase III (KMG-III): the genomes of soil and plant-associated and newly described type strains.</title>
        <authorList>
            <person name="Whitman W."/>
        </authorList>
    </citation>
    <scope>NUCLEOTIDE SEQUENCE [LARGE SCALE GENOMIC DNA]</scope>
    <source>
        <strain evidence="6 7">CECT 3287</strain>
    </source>
</reference>
<dbReference type="CDD" id="cd07377">
    <property type="entry name" value="WHTH_GntR"/>
    <property type="match status" value="1"/>
</dbReference>
<evidence type="ECO:0000313" key="5">
    <source>
        <dbReference type="EMBL" id="GID43797.1"/>
    </source>
</evidence>
<dbReference type="GO" id="GO:0003700">
    <property type="term" value="F:DNA-binding transcription factor activity"/>
    <property type="evidence" value="ECO:0007669"/>
    <property type="project" value="InterPro"/>
</dbReference>
<evidence type="ECO:0000256" key="3">
    <source>
        <dbReference type="ARBA" id="ARBA00023163"/>
    </source>
</evidence>
<evidence type="ECO:0000256" key="1">
    <source>
        <dbReference type="ARBA" id="ARBA00023015"/>
    </source>
</evidence>
<evidence type="ECO:0000313" key="6">
    <source>
        <dbReference type="EMBL" id="MBB3094319.1"/>
    </source>
</evidence>
<proteinExistence type="predicted"/>
<comment type="caution">
    <text evidence="6">The sequence shown here is derived from an EMBL/GenBank/DDBJ whole genome shotgun (WGS) entry which is preliminary data.</text>
</comment>
<evidence type="ECO:0000313" key="8">
    <source>
        <dbReference type="Proteomes" id="UP000645640"/>
    </source>
</evidence>
<dbReference type="RefSeq" id="WP_183218611.1">
    <property type="nucleotide sequence ID" value="NZ_BAAAGQ010000002.1"/>
</dbReference>
<dbReference type="InterPro" id="IPR036390">
    <property type="entry name" value="WH_DNA-bd_sf"/>
</dbReference>
<dbReference type="GO" id="GO:0003677">
    <property type="term" value="F:DNA binding"/>
    <property type="evidence" value="ECO:0007669"/>
    <property type="project" value="UniProtKB-KW"/>
</dbReference>
<keyword evidence="1" id="KW-0805">Transcription regulation</keyword>
<evidence type="ECO:0000259" key="4">
    <source>
        <dbReference type="PROSITE" id="PS50949"/>
    </source>
</evidence>
<protein>
    <submittedName>
        <fullName evidence="6">DNA-binding transcriptional regulator YhcF (GntR family)</fullName>
    </submittedName>
    <submittedName>
        <fullName evidence="5">GntR family transcriptional regulator</fullName>
    </submittedName>
</protein>
<organism evidence="6 7">
    <name type="scientific">Actinoplanes campanulatus</name>
    <dbReference type="NCBI Taxonomy" id="113559"/>
    <lineage>
        <taxon>Bacteria</taxon>
        <taxon>Bacillati</taxon>
        <taxon>Actinomycetota</taxon>
        <taxon>Actinomycetes</taxon>
        <taxon>Micromonosporales</taxon>
        <taxon>Micromonosporaceae</taxon>
        <taxon>Actinoplanes</taxon>
    </lineage>
</organism>
<dbReference type="InterPro" id="IPR036388">
    <property type="entry name" value="WH-like_DNA-bd_sf"/>
</dbReference>
<dbReference type="EMBL" id="JACHXF010000003">
    <property type="protein sequence ID" value="MBB3094319.1"/>
    <property type="molecule type" value="Genomic_DNA"/>
</dbReference>
<dbReference type="PANTHER" id="PTHR38445">
    <property type="entry name" value="HTH-TYPE TRANSCRIPTIONAL REPRESSOR YTRA"/>
    <property type="match status" value="1"/>
</dbReference>